<dbReference type="InterPro" id="IPR005467">
    <property type="entry name" value="His_kinase_dom"/>
</dbReference>
<keyword evidence="18" id="KW-1185">Reference proteome</keyword>
<organism evidence="17 18">
    <name type="scientific">Paenibacillus konkukensis</name>
    <dbReference type="NCBI Taxonomy" id="2020716"/>
    <lineage>
        <taxon>Bacteria</taxon>
        <taxon>Bacillati</taxon>
        <taxon>Bacillota</taxon>
        <taxon>Bacilli</taxon>
        <taxon>Bacillales</taxon>
        <taxon>Paenibacillaceae</taxon>
        <taxon>Paenibacillus</taxon>
    </lineage>
</organism>
<evidence type="ECO:0000256" key="3">
    <source>
        <dbReference type="ARBA" id="ARBA00012438"/>
    </source>
</evidence>
<evidence type="ECO:0000256" key="14">
    <source>
        <dbReference type="SAM" id="Phobius"/>
    </source>
</evidence>
<evidence type="ECO:0000256" key="7">
    <source>
        <dbReference type="ARBA" id="ARBA00022692"/>
    </source>
</evidence>
<keyword evidence="11 14" id="KW-1133">Transmembrane helix</keyword>
<feature type="domain" description="Histidine kinase" evidence="15">
    <location>
        <begin position="500"/>
        <end position="612"/>
    </location>
</feature>
<evidence type="ECO:0000256" key="13">
    <source>
        <dbReference type="ARBA" id="ARBA00023136"/>
    </source>
</evidence>
<evidence type="ECO:0000256" key="6">
    <source>
        <dbReference type="ARBA" id="ARBA00022679"/>
    </source>
</evidence>
<protein>
    <recommendedName>
        <fullName evidence="3">histidine kinase</fullName>
        <ecNumber evidence="3">2.7.13.3</ecNumber>
    </recommendedName>
</protein>
<dbReference type="GO" id="GO:0004673">
    <property type="term" value="F:protein histidine kinase activity"/>
    <property type="evidence" value="ECO:0007669"/>
    <property type="project" value="UniProtKB-EC"/>
</dbReference>
<keyword evidence="10" id="KW-0067">ATP-binding</keyword>
<keyword evidence="8" id="KW-0547">Nucleotide-binding</keyword>
<keyword evidence="6 17" id="KW-0808">Transferase</keyword>
<dbReference type="Pfam" id="PF06580">
    <property type="entry name" value="His_kinase"/>
    <property type="match status" value="1"/>
</dbReference>
<dbReference type="RefSeq" id="WP_310943911.1">
    <property type="nucleotide sequence ID" value="NZ_CP027059.1"/>
</dbReference>
<dbReference type="InterPro" id="IPR003594">
    <property type="entry name" value="HATPase_dom"/>
</dbReference>
<dbReference type="PANTHER" id="PTHR34220">
    <property type="entry name" value="SENSOR HISTIDINE KINASE YPDA"/>
    <property type="match status" value="1"/>
</dbReference>
<gene>
    <name evidence="17" type="primary">yehU_2</name>
    <name evidence="17" type="ORF">SK3146_00622</name>
</gene>
<comment type="subcellular location">
    <subcellularLocation>
        <location evidence="2">Cell membrane</location>
        <topology evidence="2">Multi-pass membrane protein</topology>
    </subcellularLocation>
</comment>
<evidence type="ECO:0000256" key="8">
    <source>
        <dbReference type="ARBA" id="ARBA00022741"/>
    </source>
</evidence>
<sequence>MHTRKLRQWLSSRSFRFRLMLASVICILIPTSITLTTYNYFTQDAVKDQAISNSQESMQLVNNYVTNSLKYMLNIANLIQMDSGMSAIMKKRAMGEGYTGPNAEYEEFSDRDKIVKQIENMINSGEQGSLLDFHTYVTVLLSNGDYYSTYSVNEYNPIDMTREPWFSQTKNLYGFNSLWVGPSPTVFESEKKKNPYQLSVIRTLREQNSSFIFGYVVVTVMENQINHNFERLVGNQDFMIVDSDNVIVSNNDSDKIGGPLNLPDLPAATDQITTELVKVDHEDYLVTQQSLFTGWKLVSLTPYKKAVSKINSIFSKVFTFQFVCFILFLLLLLYLLRTFTKPLVGLGKVAMTVQKGNLQVRSKIRGEDEIGRLGFWFDQMLDRIQEMIQEISVTQARKRKAELDMLQAQINPHFLFNVLNSIRMKVMFRGDKESAEMIGSLSKLLRMTINQEKSIITLHEEIEIVMDYTQLMNMRQKEKIVIETDVSADSLLEKVPRFFLQPLIENALIHGLNQAAGIIRVEARREGHMLIVAVEDNGSGMDSGTLNKLRDKLAARRAPDPVDGESHRGFSGIGLLNVNERMLMTHGEGFHMQVDSEPGAGTRITMFIPSLEVT</sequence>
<dbReference type="EMBL" id="CP027059">
    <property type="protein sequence ID" value="UQZ81466.1"/>
    <property type="molecule type" value="Genomic_DNA"/>
</dbReference>
<dbReference type="Pfam" id="PF02518">
    <property type="entry name" value="HATPase_c"/>
    <property type="match status" value="1"/>
</dbReference>
<evidence type="ECO:0000313" key="17">
    <source>
        <dbReference type="EMBL" id="UQZ81466.1"/>
    </source>
</evidence>
<evidence type="ECO:0000259" key="16">
    <source>
        <dbReference type="PROSITE" id="PS50885"/>
    </source>
</evidence>
<feature type="transmembrane region" description="Helical" evidence="14">
    <location>
        <begin position="21"/>
        <end position="41"/>
    </location>
</feature>
<keyword evidence="5" id="KW-0597">Phosphoprotein</keyword>
<evidence type="ECO:0000256" key="12">
    <source>
        <dbReference type="ARBA" id="ARBA00023012"/>
    </source>
</evidence>
<dbReference type="Proteomes" id="UP001057134">
    <property type="component" value="Chromosome"/>
</dbReference>
<accession>A0ABY4RG45</accession>
<dbReference type="Gene3D" id="6.10.340.10">
    <property type="match status" value="1"/>
</dbReference>
<evidence type="ECO:0000256" key="11">
    <source>
        <dbReference type="ARBA" id="ARBA00022989"/>
    </source>
</evidence>
<keyword evidence="4" id="KW-1003">Cell membrane</keyword>
<dbReference type="PANTHER" id="PTHR34220:SF11">
    <property type="entry name" value="SENSOR PROTEIN KINASE HPTS"/>
    <property type="match status" value="1"/>
</dbReference>
<comment type="catalytic activity">
    <reaction evidence="1">
        <text>ATP + protein L-histidine = ADP + protein N-phospho-L-histidine.</text>
        <dbReference type="EC" id="2.7.13.3"/>
    </reaction>
</comment>
<dbReference type="InterPro" id="IPR004358">
    <property type="entry name" value="Sig_transdc_His_kin-like_C"/>
</dbReference>
<keyword evidence="12" id="KW-0902">Two-component regulatory system</keyword>
<evidence type="ECO:0000256" key="4">
    <source>
        <dbReference type="ARBA" id="ARBA00022475"/>
    </source>
</evidence>
<keyword evidence="9 17" id="KW-0418">Kinase</keyword>
<dbReference type="InterPro" id="IPR010559">
    <property type="entry name" value="Sig_transdc_His_kin_internal"/>
</dbReference>
<evidence type="ECO:0000256" key="10">
    <source>
        <dbReference type="ARBA" id="ARBA00022840"/>
    </source>
</evidence>
<keyword evidence="13 14" id="KW-0472">Membrane</keyword>
<evidence type="ECO:0000259" key="15">
    <source>
        <dbReference type="PROSITE" id="PS50109"/>
    </source>
</evidence>
<feature type="transmembrane region" description="Helical" evidence="14">
    <location>
        <begin position="318"/>
        <end position="336"/>
    </location>
</feature>
<dbReference type="SUPFAM" id="SSF158472">
    <property type="entry name" value="HAMP domain-like"/>
    <property type="match status" value="1"/>
</dbReference>
<dbReference type="EC" id="2.7.13.3" evidence="3"/>
<dbReference type="PROSITE" id="PS50885">
    <property type="entry name" value="HAMP"/>
    <property type="match status" value="1"/>
</dbReference>
<dbReference type="Gene3D" id="3.30.565.10">
    <property type="entry name" value="Histidine kinase-like ATPase, C-terminal domain"/>
    <property type="match status" value="1"/>
</dbReference>
<reference evidence="17" key="2">
    <citation type="journal article" date="2021" name="J Anim Sci Technol">
        <title>Complete genome sequence of Paenibacillus konkukensis sp. nov. SK3146 as a potential probiotic strain.</title>
        <authorList>
            <person name="Jung H.I."/>
            <person name="Park S."/>
            <person name="Niu K.M."/>
            <person name="Lee S.W."/>
            <person name="Kothari D."/>
            <person name="Yi K.J."/>
            <person name="Kim S.K."/>
        </authorList>
    </citation>
    <scope>NUCLEOTIDE SEQUENCE</scope>
    <source>
        <strain evidence="17">SK3146</strain>
    </source>
</reference>
<dbReference type="PRINTS" id="PR00344">
    <property type="entry name" value="BCTRLSENSOR"/>
</dbReference>
<proteinExistence type="predicted"/>
<dbReference type="InterPro" id="IPR003660">
    <property type="entry name" value="HAMP_dom"/>
</dbReference>
<dbReference type="PROSITE" id="PS50109">
    <property type="entry name" value="HIS_KIN"/>
    <property type="match status" value="1"/>
</dbReference>
<dbReference type="Pfam" id="PF00672">
    <property type="entry name" value="HAMP"/>
    <property type="match status" value="1"/>
</dbReference>
<keyword evidence="7 14" id="KW-0812">Transmembrane</keyword>
<evidence type="ECO:0000256" key="1">
    <source>
        <dbReference type="ARBA" id="ARBA00000085"/>
    </source>
</evidence>
<evidence type="ECO:0000256" key="9">
    <source>
        <dbReference type="ARBA" id="ARBA00022777"/>
    </source>
</evidence>
<evidence type="ECO:0000256" key="2">
    <source>
        <dbReference type="ARBA" id="ARBA00004651"/>
    </source>
</evidence>
<evidence type="ECO:0000256" key="5">
    <source>
        <dbReference type="ARBA" id="ARBA00022553"/>
    </source>
</evidence>
<dbReference type="CDD" id="cd06225">
    <property type="entry name" value="HAMP"/>
    <property type="match status" value="1"/>
</dbReference>
<feature type="domain" description="HAMP" evidence="16">
    <location>
        <begin position="337"/>
        <end position="389"/>
    </location>
</feature>
<dbReference type="SMART" id="SM00304">
    <property type="entry name" value="HAMP"/>
    <property type="match status" value="1"/>
</dbReference>
<dbReference type="InterPro" id="IPR036890">
    <property type="entry name" value="HATPase_C_sf"/>
</dbReference>
<dbReference type="InterPro" id="IPR050640">
    <property type="entry name" value="Bact_2-comp_sensor_kinase"/>
</dbReference>
<evidence type="ECO:0000313" key="18">
    <source>
        <dbReference type="Proteomes" id="UP001057134"/>
    </source>
</evidence>
<dbReference type="SUPFAM" id="SSF55874">
    <property type="entry name" value="ATPase domain of HSP90 chaperone/DNA topoisomerase II/histidine kinase"/>
    <property type="match status" value="1"/>
</dbReference>
<reference evidence="17" key="1">
    <citation type="submission" date="2018-02" db="EMBL/GenBank/DDBJ databases">
        <authorList>
            <person name="Kim S.-K."/>
            <person name="Jung H.-I."/>
            <person name="Lee S.-W."/>
        </authorList>
    </citation>
    <scope>NUCLEOTIDE SEQUENCE</scope>
    <source>
        <strain evidence="17">SK3146</strain>
    </source>
</reference>
<name>A0ABY4RG45_9BACL</name>